<feature type="non-terminal residue" evidence="1">
    <location>
        <position position="32"/>
    </location>
</feature>
<proteinExistence type="predicted"/>
<dbReference type="Proteomes" id="UP000037822">
    <property type="component" value="Unassembled WGS sequence"/>
</dbReference>
<accession>A0A0N1N015</accession>
<comment type="caution">
    <text evidence="1">The sequence shown here is derived from an EMBL/GenBank/DDBJ whole genome shotgun (WGS) entry which is preliminary data.</text>
</comment>
<dbReference type="EMBL" id="LGSZ01000078">
    <property type="protein sequence ID" value="KPH75593.1"/>
    <property type="molecule type" value="Genomic_DNA"/>
</dbReference>
<dbReference type="AlphaFoldDB" id="A0A0N1N015"/>
<sequence length="32" mass="3802">MSDAEWAFFAPFLIENRTQGGRRPLDHRRVLD</sequence>
<evidence type="ECO:0000313" key="2">
    <source>
        <dbReference type="Proteomes" id="UP000037822"/>
    </source>
</evidence>
<protein>
    <submittedName>
        <fullName evidence="1">Transposase</fullName>
    </submittedName>
</protein>
<keyword evidence="2" id="KW-1185">Reference proteome</keyword>
<dbReference type="OrthoDB" id="9798237at2"/>
<gene>
    <name evidence="1" type="ORF">AE618_24905</name>
</gene>
<organism evidence="1 2">
    <name type="scientific">Bosea vaviloviae</name>
    <dbReference type="NCBI Taxonomy" id="1526658"/>
    <lineage>
        <taxon>Bacteria</taxon>
        <taxon>Pseudomonadati</taxon>
        <taxon>Pseudomonadota</taxon>
        <taxon>Alphaproteobacteria</taxon>
        <taxon>Hyphomicrobiales</taxon>
        <taxon>Boseaceae</taxon>
        <taxon>Bosea</taxon>
    </lineage>
</organism>
<name>A0A0N1N015_9HYPH</name>
<evidence type="ECO:0000313" key="1">
    <source>
        <dbReference type="EMBL" id="KPH75593.1"/>
    </source>
</evidence>
<reference evidence="1 2" key="1">
    <citation type="submission" date="2015-07" db="EMBL/GenBank/DDBJ databases">
        <title>Whole genome sequencing of Bosea vaviloviae isolated from cave pool.</title>
        <authorList>
            <person name="Tan N.E.H."/>
            <person name="Lee Y.P."/>
            <person name="Gan H.M."/>
            <person name="Barton H."/>
            <person name="Savka M.A."/>
        </authorList>
    </citation>
    <scope>NUCLEOTIDE SEQUENCE [LARGE SCALE GENOMIC DNA]</scope>
    <source>
        <strain evidence="1 2">SD260</strain>
    </source>
</reference>